<evidence type="ECO:0000259" key="10">
    <source>
        <dbReference type="PROSITE" id="PS50188"/>
    </source>
</evidence>
<dbReference type="InterPro" id="IPR001870">
    <property type="entry name" value="B30.2/SPRY"/>
</dbReference>
<comment type="subcellular location">
    <subcellularLocation>
        <location evidence="1">Membrane</location>
        <topology evidence="1">Single-pass type I membrane protein</topology>
    </subcellularLocation>
</comment>
<feature type="compositionally biased region" description="Basic residues" evidence="8">
    <location>
        <begin position="441"/>
        <end position="459"/>
    </location>
</feature>
<keyword evidence="4 9" id="KW-0732">Signal</keyword>
<evidence type="ECO:0000256" key="4">
    <source>
        <dbReference type="ARBA" id="ARBA00022729"/>
    </source>
</evidence>
<evidence type="ECO:0000256" key="8">
    <source>
        <dbReference type="SAM" id="MobiDB-lite"/>
    </source>
</evidence>
<proteinExistence type="inferred from homology"/>
<evidence type="ECO:0000256" key="2">
    <source>
        <dbReference type="ARBA" id="ARBA00007591"/>
    </source>
</evidence>
<evidence type="ECO:0000256" key="1">
    <source>
        <dbReference type="ARBA" id="ARBA00004479"/>
    </source>
</evidence>
<dbReference type="InterPro" id="IPR013320">
    <property type="entry name" value="ConA-like_dom_sf"/>
</dbReference>
<accession>A0A8C3UYW3</accession>
<feature type="region of interest" description="Disordered" evidence="8">
    <location>
        <begin position="423"/>
        <end position="459"/>
    </location>
</feature>
<evidence type="ECO:0000256" key="9">
    <source>
        <dbReference type="SAM" id="SignalP"/>
    </source>
</evidence>
<dbReference type="GO" id="GO:0009897">
    <property type="term" value="C:external side of plasma membrane"/>
    <property type="evidence" value="ECO:0007669"/>
    <property type="project" value="TreeGrafter"/>
</dbReference>
<keyword evidence="6" id="KW-0472">Membrane</keyword>
<reference evidence="12" key="2">
    <citation type="submission" date="2025-08" db="UniProtKB">
        <authorList>
            <consortium name="Ensembl"/>
        </authorList>
    </citation>
    <scope>IDENTIFICATION</scope>
</reference>
<keyword evidence="3" id="KW-0812">Transmembrane</keyword>
<organism evidence="12 13">
    <name type="scientific">Catharus ustulatus</name>
    <name type="common">Russet-backed thrush</name>
    <name type="synonym">Hylocichla ustulatus</name>
    <dbReference type="NCBI Taxonomy" id="91951"/>
    <lineage>
        <taxon>Eukaryota</taxon>
        <taxon>Metazoa</taxon>
        <taxon>Chordata</taxon>
        <taxon>Craniata</taxon>
        <taxon>Vertebrata</taxon>
        <taxon>Euteleostomi</taxon>
        <taxon>Archelosauria</taxon>
        <taxon>Archosauria</taxon>
        <taxon>Dinosauria</taxon>
        <taxon>Saurischia</taxon>
        <taxon>Theropoda</taxon>
        <taxon>Coelurosauria</taxon>
        <taxon>Aves</taxon>
        <taxon>Neognathae</taxon>
        <taxon>Neoaves</taxon>
        <taxon>Telluraves</taxon>
        <taxon>Australaves</taxon>
        <taxon>Passeriformes</taxon>
        <taxon>Turdidae</taxon>
        <taxon>Catharus</taxon>
    </lineage>
</organism>
<dbReference type="InterPro" id="IPR013783">
    <property type="entry name" value="Ig-like_fold"/>
</dbReference>
<evidence type="ECO:0000256" key="5">
    <source>
        <dbReference type="ARBA" id="ARBA00022989"/>
    </source>
</evidence>
<dbReference type="InterPro" id="IPR003879">
    <property type="entry name" value="Butyrophylin_SPRY"/>
</dbReference>
<dbReference type="InterPro" id="IPR036179">
    <property type="entry name" value="Ig-like_dom_sf"/>
</dbReference>
<dbReference type="Proteomes" id="UP000694563">
    <property type="component" value="Chromosome 35"/>
</dbReference>
<dbReference type="InterPro" id="IPR050504">
    <property type="entry name" value="IgSF_BTN/MOG"/>
</dbReference>
<keyword evidence="13" id="KW-1185">Reference proteome</keyword>
<dbReference type="Ensembl" id="ENSCUST00005020106.1">
    <property type="protein sequence ID" value="ENSCUSP00005019375.1"/>
    <property type="gene ID" value="ENSCUSG00005012394.1"/>
</dbReference>
<dbReference type="InterPro" id="IPR003877">
    <property type="entry name" value="SPRY_dom"/>
</dbReference>
<evidence type="ECO:0000256" key="3">
    <source>
        <dbReference type="ARBA" id="ARBA00022692"/>
    </source>
</evidence>
<dbReference type="SUPFAM" id="SSF49899">
    <property type="entry name" value="Concanavalin A-like lectins/glucanases"/>
    <property type="match status" value="1"/>
</dbReference>
<dbReference type="InterPro" id="IPR007110">
    <property type="entry name" value="Ig-like_dom"/>
</dbReference>
<dbReference type="InterPro" id="IPR053896">
    <property type="entry name" value="BTN3A2-like_Ig-C"/>
</dbReference>
<dbReference type="Gene3D" id="2.60.40.10">
    <property type="entry name" value="Immunoglobulins"/>
    <property type="match status" value="2"/>
</dbReference>
<reference evidence="12" key="3">
    <citation type="submission" date="2025-09" db="UniProtKB">
        <authorList>
            <consortium name="Ensembl"/>
        </authorList>
    </citation>
    <scope>IDENTIFICATION</scope>
</reference>
<feature type="domain" description="Ig-like" evidence="11">
    <location>
        <begin position="43"/>
        <end position="141"/>
    </location>
</feature>
<dbReference type="SMART" id="SM00409">
    <property type="entry name" value="IG"/>
    <property type="match status" value="1"/>
</dbReference>
<feature type="signal peptide" evidence="9">
    <location>
        <begin position="1"/>
        <end position="22"/>
    </location>
</feature>
<dbReference type="Pfam" id="PF00622">
    <property type="entry name" value="SPRY"/>
    <property type="match status" value="1"/>
</dbReference>
<dbReference type="GO" id="GO:0005102">
    <property type="term" value="F:signaling receptor binding"/>
    <property type="evidence" value="ECO:0007669"/>
    <property type="project" value="TreeGrafter"/>
</dbReference>
<keyword evidence="7" id="KW-0393">Immunoglobulin domain</keyword>
<dbReference type="PROSITE" id="PS50835">
    <property type="entry name" value="IG_LIKE"/>
    <property type="match status" value="1"/>
</dbReference>
<dbReference type="GO" id="GO:0001817">
    <property type="term" value="P:regulation of cytokine production"/>
    <property type="evidence" value="ECO:0007669"/>
    <property type="project" value="TreeGrafter"/>
</dbReference>
<dbReference type="SUPFAM" id="SSF48726">
    <property type="entry name" value="Immunoglobulin"/>
    <property type="match status" value="2"/>
</dbReference>
<dbReference type="Pfam" id="PF13927">
    <property type="entry name" value="Ig_3"/>
    <property type="match status" value="1"/>
</dbReference>
<evidence type="ECO:0000313" key="13">
    <source>
        <dbReference type="Proteomes" id="UP000694563"/>
    </source>
</evidence>
<dbReference type="PROSITE" id="PS50188">
    <property type="entry name" value="B302_SPRY"/>
    <property type="match status" value="1"/>
</dbReference>
<evidence type="ECO:0000259" key="11">
    <source>
        <dbReference type="PROSITE" id="PS50835"/>
    </source>
</evidence>
<dbReference type="GO" id="GO:0050852">
    <property type="term" value="P:T cell receptor signaling pathway"/>
    <property type="evidence" value="ECO:0007669"/>
    <property type="project" value="TreeGrafter"/>
</dbReference>
<keyword evidence="5" id="KW-1133">Transmembrane helix</keyword>
<dbReference type="InterPro" id="IPR043136">
    <property type="entry name" value="B30.2/SPRY_sf"/>
</dbReference>
<dbReference type="SMART" id="SM00408">
    <property type="entry name" value="IGc2"/>
    <property type="match status" value="1"/>
</dbReference>
<name>A0A8C3UYW3_CATUS</name>
<dbReference type="PANTHER" id="PTHR24100">
    <property type="entry name" value="BUTYROPHILIN"/>
    <property type="match status" value="1"/>
</dbReference>
<comment type="similarity">
    <text evidence="2">Belongs to the immunoglobulin superfamily. BTN/MOG family.</text>
</comment>
<dbReference type="AlphaFoldDB" id="A0A8C3UYW3"/>
<dbReference type="PANTHER" id="PTHR24100:SF130">
    <property type="entry name" value="BUTYROPHILIN-LIKE PROTEIN 9"/>
    <property type="match status" value="1"/>
</dbReference>
<feature type="domain" description="B30.2/SPRY" evidence="10">
    <location>
        <begin position="252"/>
        <end position="441"/>
    </location>
</feature>
<dbReference type="InterPro" id="IPR003598">
    <property type="entry name" value="Ig_sub2"/>
</dbReference>
<evidence type="ECO:0000256" key="6">
    <source>
        <dbReference type="ARBA" id="ARBA00023136"/>
    </source>
</evidence>
<sequence>MSTTSPFFFVFLWIPLPLRMESVPMKFRGKHNAENQNQAPFYPKTGGFLSAPKTPVLGIIGDRVVLPCQVGSAPVPEDFSIRWTFHSQSQRIPVSSYSGKGWREEEFRAGNVSLLLRNVQSSDQGTYSCEVSFQNVSQEVSVELEVAGWCCPLSLLHCTKLGWFPQPELRWLDGRGKVRQESMTTTATVTPEGLFSVESSVRIRPGSDLEISCRVLNRRLNSARQSRIRIHDSGIQGFGVSVILGIQAFWDSGFLGFWGFGDSAAPHPREYRRPSRNPPIPAVPVALDPEARPLHLGDAQDPLPALLARDALGSGKRYWEVELGRERSWVLGVLRAGPNHPRDPRDPRNSRDELCALRASQGRLLSSRGRALGELRPELSALGVLLDPEKGKLEFYDVEKKDLVAAIPLEDPAGMFFPFVSQGRRGRCGSAPSRKVGISKIKGKKMKKKGGNKRNKRKK</sequence>
<reference evidence="12" key="1">
    <citation type="submission" date="2020-10" db="EMBL/GenBank/DDBJ databases">
        <title>Catharus ustulatus (Swainson's thrush) genome, bCatUst1, primary haplotype v2.</title>
        <authorList>
            <person name="Delmore K."/>
            <person name="Vafadar M."/>
            <person name="Formenti G."/>
            <person name="Chow W."/>
            <person name="Pelan S."/>
            <person name="Howe K."/>
            <person name="Rhie A."/>
            <person name="Mountcastle J."/>
            <person name="Haase B."/>
            <person name="Fedrigo O."/>
            <person name="Jarvis E.D."/>
        </authorList>
    </citation>
    <scope>NUCLEOTIDE SEQUENCE [LARGE SCALE GENOMIC DNA]</scope>
</reference>
<feature type="chain" id="PRO_5034154822" evidence="9">
    <location>
        <begin position="23"/>
        <end position="459"/>
    </location>
</feature>
<dbReference type="FunFam" id="2.60.40.10:FF:000088">
    <property type="entry name" value="Butyrophilin subfamily 1 member A1"/>
    <property type="match status" value="1"/>
</dbReference>
<dbReference type="Pfam" id="PF22705">
    <property type="entry name" value="C2-set_3"/>
    <property type="match status" value="1"/>
</dbReference>
<evidence type="ECO:0000256" key="7">
    <source>
        <dbReference type="ARBA" id="ARBA00023319"/>
    </source>
</evidence>
<dbReference type="Gene3D" id="2.60.120.920">
    <property type="match status" value="1"/>
</dbReference>
<dbReference type="PRINTS" id="PR01407">
    <property type="entry name" value="BUTYPHLNCDUF"/>
</dbReference>
<dbReference type="InterPro" id="IPR003599">
    <property type="entry name" value="Ig_sub"/>
</dbReference>
<protein>
    <submittedName>
        <fullName evidence="12">Uncharacterized protein</fullName>
    </submittedName>
</protein>
<evidence type="ECO:0000313" key="12">
    <source>
        <dbReference type="Ensembl" id="ENSCUSP00005019375.1"/>
    </source>
</evidence>